<dbReference type="Proteomes" id="UP001310386">
    <property type="component" value="Unassembled WGS sequence"/>
</dbReference>
<reference evidence="2" key="1">
    <citation type="submission" date="2023-12" db="EMBL/GenBank/DDBJ databases">
        <title>Fervidustalea candida gen. nov., sp. nov., a novel member of the family Paenibacillaceae isolated from a geothermal area.</title>
        <authorList>
            <person name="Li W.-J."/>
            <person name="Jiao J.-Y."/>
            <person name="Chen Y."/>
        </authorList>
    </citation>
    <scope>NUCLEOTIDE SEQUENCE</scope>
    <source>
        <strain evidence="2">SYSU GA230002</strain>
    </source>
</reference>
<keyword evidence="1" id="KW-0812">Transmembrane</keyword>
<dbReference type="Pfam" id="PF06127">
    <property type="entry name" value="Mpo1-like"/>
    <property type="match status" value="1"/>
</dbReference>
<organism evidence="2 3">
    <name type="scientific">Ferviditalea candida</name>
    <dbReference type="NCBI Taxonomy" id="3108399"/>
    <lineage>
        <taxon>Bacteria</taxon>
        <taxon>Bacillati</taxon>
        <taxon>Bacillota</taxon>
        <taxon>Bacilli</taxon>
        <taxon>Bacillales</taxon>
        <taxon>Paenibacillaceae</taxon>
        <taxon>Ferviditalea</taxon>
    </lineage>
</organism>
<evidence type="ECO:0000313" key="2">
    <source>
        <dbReference type="EMBL" id="MEB3104087.1"/>
    </source>
</evidence>
<keyword evidence="3" id="KW-1185">Reference proteome</keyword>
<proteinExistence type="predicted"/>
<accession>A0ABU5ZQ01</accession>
<feature type="transmembrane region" description="Helical" evidence="1">
    <location>
        <begin position="20"/>
        <end position="41"/>
    </location>
</feature>
<protein>
    <submittedName>
        <fullName evidence="2">Mpo1-like protein</fullName>
    </submittedName>
</protein>
<comment type="caution">
    <text evidence="2">The sequence shown here is derived from an EMBL/GenBank/DDBJ whole genome shotgun (WGS) entry which is preliminary data.</text>
</comment>
<sequence>MSWIGHFYFERNKPASFRYPLVGFYAGFMWFFIRTFELIMGKDILKNYRIRIHFETKPHSRIEADASWFRKPRARKLLPRHIRTG</sequence>
<evidence type="ECO:0000313" key="3">
    <source>
        <dbReference type="Proteomes" id="UP001310386"/>
    </source>
</evidence>
<keyword evidence="1" id="KW-1133">Transmembrane helix</keyword>
<dbReference type="RefSeq" id="WP_371756213.1">
    <property type="nucleotide sequence ID" value="NZ_JAYJLD010000089.1"/>
</dbReference>
<gene>
    <name evidence="2" type="ORF">VF724_20970</name>
</gene>
<evidence type="ECO:0000256" key="1">
    <source>
        <dbReference type="SAM" id="Phobius"/>
    </source>
</evidence>
<dbReference type="EMBL" id="JAYJLD010000089">
    <property type="protein sequence ID" value="MEB3104087.1"/>
    <property type="molecule type" value="Genomic_DNA"/>
</dbReference>
<keyword evidence="1" id="KW-0472">Membrane</keyword>
<name>A0ABU5ZQ01_9BACL</name>
<dbReference type="InterPro" id="IPR009305">
    <property type="entry name" value="Mpo1-like"/>
</dbReference>